<keyword evidence="6" id="KW-0325">Glycoprotein</keyword>
<evidence type="ECO:0000256" key="2">
    <source>
        <dbReference type="ARBA" id="ARBA00022723"/>
    </source>
</evidence>
<evidence type="ECO:0000256" key="1">
    <source>
        <dbReference type="ARBA" id="ARBA00022722"/>
    </source>
</evidence>
<dbReference type="InterPro" id="IPR003154">
    <property type="entry name" value="S1/P1nuclease"/>
</dbReference>
<dbReference type="RefSeq" id="WP_244593218.1">
    <property type="nucleotide sequence ID" value="NZ_FYDG01000004.1"/>
</dbReference>
<dbReference type="Gene3D" id="1.10.575.10">
    <property type="entry name" value="P1 Nuclease"/>
    <property type="match status" value="1"/>
</dbReference>
<dbReference type="AlphaFoldDB" id="A0A212RII0"/>
<dbReference type="GO" id="GO:0046872">
    <property type="term" value="F:metal ion binding"/>
    <property type="evidence" value="ECO:0007669"/>
    <property type="project" value="UniProtKB-KW"/>
</dbReference>
<organism evidence="8 9">
    <name type="scientific">Rhodoblastus acidophilus</name>
    <name type="common">Rhodopseudomonas acidophila</name>
    <dbReference type="NCBI Taxonomy" id="1074"/>
    <lineage>
        <taxon>Bacteria</taxon>
        <taxon>Pseudomonadati</taxon>
        <taxon>Pseudomonadota</taxon>
        <taxon>Alphaproteobacteria</taxon>
        <taxon>Hyphomicrobiales</taxon>
        <taxon>Rhodoblastaceae</taxon>
        <taxon>Rhodoblastus</taxon>
    </lineage>
</organism>
<evidence type="ECO:0000256" key="6">
    <source>
        <dbReference type="ARBA" id="ARBA00023180"/>
    </source>
</evidence>
<dbReference type="InterPro" id="IPR008947">
    <property type="entry name" value="PLipase_C/P1_nuclease_dom_sf"/>
</dbReference>
<sequence>MNFSRAARRVLAACGLIACASPALAWFDEGHETIAAAAYSQLTPDAREAAGRLLRLNPDYAAWTAGAADSERDRIAFVHAATWADDIKRREDFARGSLGGDGAHAVDNIGYADRRMHAYWHYMDLPFSGDGSPTRPAESPNALTQIRAFAATLRSNAPDSVKSYDLVWLEHLVGDAHQPLHATSRFSRRLPAGDNGGNQERICRAFVCGLKLHAFWDSLLGDSNAPRDAIAAAARLPAPDPARAAETDPQVWFEESAGLAREAVYTAAIGDGEGPFDIDAAYQANAKAVARDQAALAAARLAHMLNAALAK</sequence>
<evidence type="ECO:0000256" key="5">
    <source>
        <dbReference type="ARBA" id="ARBA00023157"/>
    </source>
</evidence>
<dbReference type="GO" id="GO:0004519">
    <property type="term" value="F:endonuclease activity"/>
    <property type="evidence" value="ECO:0007669"/>
    <property type="project" value="UniProtKB-KW"/>
</dbReference>
<dbReference type="GO" id="GO:0003676">
    <property type="term" value="F:nucleic acid binding"/>
    <property type="evidence" value="ECO:0007669"/>
    <property type="project" value="InterPro"/>
</dbReference>
<feature type="signal peptide" evidence="7">
    <location>
        <begin position="1"/>
        <end position="25"/>
    </location>
</feature>
<dbReference type="CDD" id="cd11010">
    <property type="entry name" value="S1-P1_nuclease"/>
    <property type="match status" value="1"/>
</dbReference>
<evidence type="ECO:0000256" key="4">
    <source>
        <dbReference type="ARBA" id="ARBA00022801"/>
    </source>
</evidence>
<name>A0A212RII0_RHOAC</name>
<keyword evidence="9" id="KW-1185">Reference proteome</keyword>
<accession>A0A212RII0</accession>
<keyword evidence="1" id="KW-0540">Nuclease</keyword>
<gene>
    <name evidence="8" type="ORF">SAMN06265338_104298</name>
</gene>
<reference evidence="9" key="1">
    <citation type="submission" date="2017-06" db="EMBL/GenBank/DDBJ databases">
        <authorList>
            <person name="Varghese N."/>
            <person name="Submissions S."/>
        </authorList>
    </citation>
    <scope>NUCLEOTIDE SEQUENCE [LARGE SCALE GENOMIC DNA]</scope>
    <source>
        <strain evidence="9">DSM 137</strain>
    </source>
</reference>
<dbReference type="GO" id="GO:0016788">
    <property type="term" value="F:hydrolase activity, acting on ester bonds"/>
    <property type="evidence" value="ECO:0007669"/>
    <property type="project" value="InterPro"/>
</dbReference>
<dbReference type="GO" id="GO:0006308">
    <property type="term" value="P:DNA catabolic process"/>
    <property type="evidence" value="ECO:0007669"/>
    <property type="project" value="InterPro"/>
</dbReference>
<keyword evidence="2" id="KW-0479">Metal-binding</keyword>
<keyword evidence="3" id="KW-0255">Endonuclease</keyword>
<dbReference type="PANTHER" id="PTHR33146">
    <property type="entry name" value="ENDONUCLEASE 4"/>
    <property type="match status" value="1"/>
</dbReference>
<protein>
    <submittedName>
        <fullName evidence="8">S1/P1 Nuclease</fullName>
    </submittedName>
</protein>
<dbReference type="PANTHER" id="PTHR33146:SF10">
    <property type="entry name" value="STRAND-SPECIFIC NUCLEASE, PUTATIVE-RELATED"/>
    <property type="match status" value="1"/>
</dbReference>
<evidence type="ECO:0000313" key="8">
    <source>
        <dbReference type="EMBL" id="SNB72251.1"/>
    </source>
</evidence>
<evidence type="ECO:0000256" key="3">
    <source>
        <dbReference type="ARBA" id="ARBA00022759"/>
    </source>
</evidence>
<evidence type="ECO:0000313" key="9">
    <source>
        <dbReference type="Proteomes" id="UP000198418"/>
    </source>
</evidence>
<dbReference type="Proteomes" id="UP000198418">
    <property type="component" value="Unassembled WGS sequence"/>
</dbReference>
<dbReference type="EMBL" id="FYDG01000004">
    <property type="protein sequence ID" value="SNB72251.1"/>
    <property type="molecule type" value="Genomic_DNA"/>
</dbReference>
<dbReference type="Pfam" id="PF02265">
    <property type="entry name" value="S1-P1_nuclease"/>
    <property type="match status" value="1"/>
</dbReference>
<keyword evidence="7" id="KW-0732">Signal</keyword>
<keyword evidence="5" id="KW-1015">Disulfide bond</keyword>
<feature type="chain" id="PRO_5012374718" evidence="7">
    <location>
        <begin position="26"/>
        <end position="311"/>
    </location>
</feature>
<keyword evidence="4" id="KW-0378">Hydrolase</keyword>
<dbReference type="SUPFAM" id="SSF48537">
    <property type="entry name" value="Phospholipase C/P1 nuclease"/>
    <property type="match status" value="1"/>
</dbReference>
<evidence type="ECO:0000256" key="7">
    <source>
        <dbReference type="SAM" id="SignalP"/>
    </source>
</evidence>
<proteinExistence type="predicted"/>